<dbReference type="RefSeq" id="WP_104738907.1">
    <property type="nucleotide sequence ID" value="NZ_BMHR01000012.1"/>
</dbReference>
<dbReference type="InterPro" id="IPR002078">
    <property type="entry name" value="Sigma_54_int"/>
</dbReference>
<evidence type="ECO:0000256" key="4">
    <source>
        <dbReference type="ARBA" id="ARBA00023012"/>
    </source>
</evidence>
<dbReference type="AlphaFoldDB" id="A0A2P4ETI4"/>
<reference evidence="10 11" key="1">
    <citation type="submission" date="2018-01" db="EMBL/GenBank/DDBJ databases">
        <title>Draft genome of the type strain Pseudomonas oceani DSM 100277 isolated from the deep water in Okinawa trough, northwestern Pacific Ocean.</title>
        <authorList>
            <person name="Gomila M."/>
            <person name="Mulet M."/>
            <person name="Garcia-Valdes E."/>
            <person name="Lalucat J."/>
        </authorList>
    </citation>
    <scope>NUCLEOTIDE SEQUENCE [LARGE SCALE GENOMIC DNA]</scope>
    <source>
        <strain evidence="10 11">DSM 100277</strain>
    </source>
</reference>
<keyword evidence="10" id="KW-0238">DNA-binding</keyword>
<dbReference type="GO" id="GO:0005524">
    <property type="term" value="F:ATP binding"/>
    <property type="evidence" value="ECO:0007669"/>
    <property type="project" value="UniProtKB-KW"/>
</dbReference>
<dbReference type="InterPro" id="IPR025944">
    <property type="entry name" value="Sigma_54_int_dom_CS"/>
</dbReference>
<evidence type="ECO:0000256" key="2">
    <source>
        <dbReference type="ARBA" id="ARBA00022741"/>
    </source>
</evidence>
<dbReference type="Pfam" id="PF00072">
    <property type="entry name" value="Response_reg"/>
    <property type="match status" value="1"/>
</dbReference>
<feature type="domain" description="Sigma-54 factor interaction" evidence="8">
    <location>
        <begin position="145"/>
        <end position="374"/>
    </location>
</feature>
<evidence type="ECO:0000313" key="11">
    <source>
        <dbReference type="Proteomes" id="UP000243451"/>
    </source>
</evidence>
<evidence type="ECO:0000256" key="6">
    <source>
        <dbReference type="ARBA" id="ARBA00023163"/>
    </source>
</evidence>
<dbReference type="PROSITE" id="PS50045">
    <property type="entry name" value="SIGMA54_INTERACT_4"/>
    <property type="match status" value="1"/>
</dbReference>
<dbReference type="PROSITE" id="PS50110">
    <property type="entry name" value="RESPONSE_REGULATORY"/>
    <property type="match status" value="1"/>
</dbReference>
<keyword evidence="11" id="KW-1185">Reference proteome</keyword>
<accession>A0A2P4ETI4</accession>
<protein>
    <submittedName>
        <fullName evidence="10">DNA-binding response regulator</fullName>
    </submittedName>
</protein>
<evidence type="ECO:0000313" key="10">
    <source>
        <dbReference type="EMBL" id="POB02595.1"/>
    </source>
</evidence>
<dbReference type="OrthoDB" id="9804019at2"/>
<dbReference type="Pfam" id="PF25601">
    <property type="entry name" value="AAA_lid_14"/>
    <property type="match status" value="1"/>
</dbReference>
<feature type="domain" description="Response regulatory" evidence="9">
    <location>
        <begin position="5"/>
        <end position="119"/>
    </location>
</feature>
<keyword evidence="3" id="KW-0067">ATP-binding</keyword>
<dbReference type="Gene3D" id="3.40.50.2300">
    <property type="match status" value="1"/>
</dbReference>
<dbReference type="InterPro" id="IPR025662">
    <property type="entry name" value="Sigma_54_int_dom_ATP-bd_1"/>
</dbReference>
<dbReference type="SMART" id="SM00382">
    <property type="entry name" value="AAA"/>
    <property type="match status" value="1"/>
</dbReference>
<proteinExistence type="predicted"/>
<evidence type="ECO:0000259" key="8">
    <source>
        <dbReference type="PROSITE" id="PS50045"/>
    </source>
</evidence>
<dbReference type="Gene3D" id="1.10.10.60">
    <property type="entry name" value="Homeodomain-like"/>
    <property type="match status" value="1"/>
</dbReference>
<dbReference type="Pfam" id="PF00158">
    <property type="entry name" value="Sigma54_activat"/>
    <property type="match status" value="1"/>
</dbReference>
<dbReference type="InterPro" id="IPR009057">
    <property type="entry name" value="Homeodomain-like_sf"/>
</dbReference>
<keyword evidence="5" id="KW-0805">Transcription regulation</keyword>
<gene>
    <name evidence="10" type="ORF">C1949_13045</name>
</gene>
<feature type="modified residue" description="4-aspartylphosphate" evidence="7">
    <location>
        <position position="54"/>
    </location>
</feature>
<dbReference type="Proteomes" id="UP000243451">
    <property type="component" value="Unassembled WGS sequence"/>
</dbReference>
<dbReference type="InterPro" id="IPR011006">
    <property type="entry name" value="CheY-like_superfamily"/>
</dbReference>
<dbReference type="PROSITE" id="PS00675">
    <property type="entry name" value="SIGMA54_INTERACT_1"/>
    <property type="match status" value="1"/>
</dbReference>
<dbReference type="SUPFAM" id="SSF52540">
    <property type="entry name" value="P-loop containing nucleoside triphosphate hydrolases"/>
    <property type="match status" value="1"/>
</dbReference>
<organism evidence="10 11">
    <name type="scientific">Halopseudomonas oceani</name>
    <dbReference type="NCBI Taxonomy" id="1708783"/>
    <lineage>
        <taxon>Bacteria</taxon>
        <taxon>Pseudomonadati</taxon>
        <taxon>Pseudomonadota</taxon>
        <taxon>Gammaproteobacteria</taxon>
        <taxon>Pseudomonadales</taxon>
        <taxon>Pseudomonadaceae</taxon>
        <taxon>Halopseudomonas</taxon>
    </lineage>
</organism>
<evidence type="ECO:0000256" key="3">
    <source>
        <dbReference type="ARBA" id="ARBA00022840"/>
    </source>
</evidence>
<dbReference type="GO" id="GO:0000160">
    <property type="term" value="P:phosphorelay signal transduction system"/>
    <property type="evidence" value="ECO:0007669"/>
    <property type="project" value="UniProtKB-KW"/>
</dbReference>
<dbReference type="InterPro" id="IPR003593">
    <property type="entry name" value="AAA+_ATPase"/>
</dbReference>
<dbReference type="EMBL" id="PPSK01000012">
    <property type="protein sequence ID" value="POB02595.1"/>
    <property type="molecule type" value="Genomic_DNA"/>
</dbReference>
<dbReference type="SUPFAM" id="SSF46689">
    <property type="entry name" value="Homeodomain-like"/>
    <property type="match status" value="1"/>
</dbReference>
<dbReference type="FunFam" id="3.40.50.2300:FF:000018">
    <property type="entry name" value="DNA-binding transcriptional regulator NtrC"/>
    <property type="match status" value="1"/>
</dbReference>
<dbReference type="GO" id="GO:0006355">
    <property type="term" value="P:regulation of DNA-templated transcription"/>
    <property type="evidence" value="ECO:0007669"/>
    <property type="project" value="InterPro"/>
</dbReference>
<dbReference type="InterPro" id="IPR027417">
    <property type="entry name" value="P-loop_NTPase"/>
</dbReference>
<dbReference type="FunFam" id="3.40.50.300:FF:000006">
    <property type="entry name" value="DNA-binding transcriptional regulator NtrC"/>
    <property type="match status" value="1"/>
</dbReference>
<dbReference type="PANTHER" id="PTHR32071">
    <property type="entry name" value="TRANSCRIPTIONAL REGULATORY PROTEIN"/>
    <property type="match status" value="1"/>
</dbReference>
<dbReference type="InterPro" id="IPR002197">
    <property type="entry name" value="HTH_Fis"/>
</dbReference>
<keyword evidence="6" id="KW-0804">Transcription</keyword>
<dbReference type="Pfam" id="PF02954">
    <property type="entry name" value="HTH_8"/>
    <property type="match status" value="1"/>
</dbReference>
<evidence type="ECO:0000256" key="5">
    <source>
        <dbReference type="ARBA" id="ARBA00023015"/>
    </source>
</evidence>
<dbReference type="SUPFAM" id="SSF52172">
    <property type="entry name" value="CheY-like"/>
    <property type="match status" value="1"/>
</dbReference>
<name>A0A2P4ETI4_9GAMM</name>
<dbReference type="Gene3D" id="3.40.50.300">
    <property type="entry name" value="P-loop containing nucleotide triphosphate hydrolases"/>
    <property type="match status" value="1"/>
</dbReference>
<sequence length="450" mass="49728">MTEPAIIFIDDDADIRQAITQTLALEDLSVQSYAEGSQALARLSRDFTGIVLCDYHMPGMDGLAVLDAIQQLDDSIPVIILTGQGDISTAVAAMRNGAYDFIEKPFHHDGLIEIIKRALDKRRLALENRHLKAQVRGLTRPGPRLLGDSQSMQTVISLLEPLLNTSADILLHGETGSGKDAIARYIHENSNRSDHNFVAINCGAVPENLIESELFGHEAGAFTGADKRRIGKFEHANQGTLFLDELESMPLNLQVKLLRVLEERKVERLGSNQPIAVDVRIVAATKSDLKALSDAGEFRADLYYRLNVVQINIPPLRERKQDVPLLFHHFALIAASRYDREIIPLDANQAAALMQHDWPGNVRELRNLAERYVLMGASALSGPETGQLPPAGGQQTLSEMLDAYEQSLLVSALKACNGSIKEVMMQLGLARKTLYDKMKRHGLDKADFKD</sequence>
<comment type="caution">
    <text evidence="10">The sequence shown here is derived from an EMBL/GenBank/DDBJ whole genome shotgun (WGS) entry which is preliminary data.</text>
</comment>
<dbReference type="SMART" id="SM00448">
    <property type="entry name" value="REC"/>
    <property type="match status" value="1"/>
</dbReference>
<dbReference type="Gene3D" id="1.10.8.60">
    <property type="match status" value="1"/>
</dbReference>
<evidence type="ECO:0000259" key="9">
    <source>
        <dbReference type="PROSITE" id="PS50110"/>
    </source>
</evidence>
<dbReference type="GO" id="GO:0043565">
    <property type="term" value="F:sequence-specific DNA binding"/>
    <property type="evidence" value="ECO:0007669"/>
    <property type="project" value="InterPro"/>
</dbReference>
<dbReference type="CDD" id="cd00009">
    <property type="entry name" value="AAA"/>
    <property type="match status" value="1"/>
</dbReference>
<dbReference type="InterPro" id="IPR001789">
    <property type="entry name" value="Sig_transdc_resp-reg_receiver"/>
</dbReference>
<keyword evidence="4" id="KW-0902">Two-component regulatory system</keyword>
<evidence type="ECO:0000256" key="1">
    <source>
        <dbReference type="ARBA" id="ARBA00022553"/>
    </source>
</evidence>
<dbReference type="PANTHER" id="PTHR32071:SF57">
    <property type="entry name" value="C4-DICARBOXYLATE TRANSPORT TRANSCRIPTIONAL REGULATORY PROTEIN DCTD"/>
    <property type="match status" value="1"/>
</dbReference>
<dbReference type="InterPro" id="IPR058031">
    <property type="entry name" value="AAA_lid_NorR"/>
</dbReference>
<keyword evidence="1 7" id="KW-0597">Phosphoprotein</keyword>
<evidence type="ECO:0000256" key="7">
    <source>
        <dbReference type="PROSITE-ProRule" id="PRU00169"/>
    </source>
</evidence>
<dbReference type="PROSITE" id="PS00688">
    <property type="entry name" value="SIGMA54_INTERACT_3"/>
    <property type="match status" value="1"/>
</dbReference>
<dbReference type="CDD" id="cd17549">
    <property type="entry name" value="REC_DctD-like"/>
    <property type="match status" value="1"/>
</dbReference>
<keyword evidence="2" id="KW-0547">Nucleotide-binding</keyword>